<keyword evidence="2" id="KW-1133">Transmembrane helix</keyword>
<feature type="region of interest" description="Disordered" evidence="1">
    <location>
        <begin position="1"/>
        <end position="25"/>
    </location>
</feature>
<sequence length="358" mass="40391">MKTQRIALSHQSSRKPENAWNARPSERHNEDQLMTLLTADAIGQRATFFIIVLSCLLVLGITKTLSKAHQKSNQDSQLFMYGTIATSFIIVMSAVLIWGSKDLPAWLQGIGSIYAIIVAILVSRHEGRNAQERSRRERAEDHRREAQRVNQEKIETTRAIYQIVLRAFMSFSYVRENAYDKSLSAKDIGPRKGEPDLKITGGKQWRSLGFKAADIRVQLRQLEAFVEQLEKIPPFEHRDAVLALLTSEFCASIKVLLADLKTGWNIESQRTAPGSGAKSTIKYPPCVKNATYTETEKLIGVTEYLAHGIFHMYLDEPECNRIEEVFLSWSQRANKIFLSHGPQASSGAQEDVNQAQQS</sequence>
<feature type="transmembrane region" description="Helical" evidence="2">
    <location>
        <begin position="105"/>
        <end position="123"/>
    </location>
</feature>
<feature type="region of interest" description="Disordered" evidence="1">
    <location>
        <begin position="130"/>
        <end position="149"/>
    </location>
</feature>
<keyword evidence="2" id="KW-0812">Transmembrane</keyword>
<accession>A0ABM6U9Q3</accession>
<evidence type="ECO:0000256" key="1">
    <source>
        <dbReference type="SAM" id="MobiDB-lite"/>
    </source>
</evidence>
<gene>
    <name evidence="3" type="ORF">CRX69_02935</name>
</gene>
<organism evidence="3 4">
    <name type="scientific">Pseudomonas rhizophila</name>
    <dbReference type="NCBI Taxonomy" id="2045200"/>
    <lineage>
        <taxon>Bacteria</taxon>
        <taxon>Pseudomonadati</taxon>
        <taxon>Pseudomonadota</taxon>
        <taxon>Gammaproteobacteria</taxon>
        <taxon>Pseudomonadales</taxon>
        <taxon>Pseudomonadaceae</taxon>
        <taxon>Pseudomonas</taxon>
    </lineage>
</organism>
<name>A0ABM6U9Q3_9PSED</name>
<protein>
    <recommendedName>
        <fullName evidence="5">DUF4760 domain-containing protein</fullName>
    </recommendedName>
</protein>
<feature type="transmembrane region" description="Helical" evidence="2">
    <location>
        <begin position="46"/>
        <end position="66"/>
    </location>
</feature>
<proteinExistence type="predicted"/>
<dbReference type="Proteomes" id="UP000241936">
    <property type="component" value="Chromosome"/>
</dbReference>
<evidence type="ECO:0000313" key="4">
    <source>
        <dbReference type="Proteomes" id="UP000241936"/>
    </source>
</evidence>
<keyword evidence="4" id="KW-1185">Reference proteome</keyword>
<reference evidence="3 4" key="1">
    <citation type="journal article" date="2018" name="Front. Microbiol.">
        <title>Pseudomonas rhizophila S211, a New Plant Growth-Promoting Rhizobacterium with Potential in Pesticide-Bioremediation.</title>
        <authorList>
            <person name="Hassen W."/>
            <person name="Neifar M."/>
            <person name="Cherif H."/>
            <person name="Najjari A."/>
            <person name="Chouchane H."/>
            <person name="Driouich R.C."/>
            <person name="Salah A."/>
            <person name="Naili F."/>
            <person name="Mosbah A."/>
            <person name="Souissi Y."/>
            <person name="Raddadi N."/>
            <person name="Ouzari H.I."/>
            <person name="Fava F."/>
            <person name="Cherif A."/>
        </authorList>
    </citation>
    <scope>NUCLEOTIDE SEQUENCE [LARGE SCALE GENOMIC DNA]</scope>
    <source>
        <strain evidence="3 4">S211</strain>
    </source>
</reference>
<dbReference type="EMBL" id="CP024081">
    <property type="protein sequence ID" value="AVU74197.1"/>
    <property type="molecule type" value="Genomic_DNA"/>
</dbReference>
<evidence type="ECO:0008006" key="5">
    <source>
        <dbReference type="Google" id="ProtNLM"/>
    </source>
</evidence>
<evidence type="ECO:0000313" key="3">
    <source>
        <dbReference type="EMBL" id="AVU74197.1"/>
    </source>
</evidence>
<keyword evidence="2" id="KW-0472">Membrane</keyword>
<evidence type="ECO:0000256" key="2">
    <source>
        <dbReference type="SAM" id="Phobius"/>
    </source>
</evidence>
<feature type="transmembrane region" description="Helical" evidence="2">
    <location>
        <begin position="78"/>
        <end position="99"/>
    </location>
</feature>